<accession>A0A3B0TQ56</accession>
<evidence type="ECO:0000259" key="7">
    <source>
        <dbReference type="PROSITE" id="PS50893"/>
    </source>
</evidence>
<dbReference type="GO" id="GO:0005524">
    <property type="term" value="F:ATP binding"/>
    <property type="evidence" value="ECO:0007669"/>
    <property type="project" value="UniProtKB-KW"/>
</dbReference>
<dbReference type="GO" id="GO:0022857">
    <property type="term" value="F:transmembrane transporter activity"/>
    <property type="evidence" value="ECO:0007669"/>
    <property type="project" value="InterPro"/>
</dbReference>
<dbReference type="InterPro" id="IPR027417">
    <property type="entry name" value="P-loop_NTPase"/>
</dbReference>
<dbReference type="Gene3D" id="3.40.50.300">
    <property type="entry name" value="P-loop containing nucleotide triphosphate hydrolases"/>
    <property type="match status" value="1"/>
</dbReference>
<dbReference type="GO" id="GO:0016887">
    <property type="term" value="F:ATP hydrolysis activity"/>
    <property type="evidence" value="ECO:0007669"/>
    <property type="project" value="InterPro"/>
</dbReference>
<keyword evidence="6" id="KW-0472">Membrane</keyword>
<keyword evidence="3" id="KW-0201">Cytochrome c-type biogenesis</keyword>
<dbReference type="SUPFAM" id="SSF52540">
    <property type="entry name" value="P-loop containing nucleoside triphosphate hydrolases"/>
    <property type="match status" value="1"/>
</dbReference>
<proteinExistence type="predicted"/>
<keyword evidence="4" id="KW-0067">ATP-binding</keyword>
<gene>
    <name evidence="8" type="ORF">MNBD_ALPHA12-1657</name>
</gene>
<evidence type="ECO:0000256" key="1">
    <source>
        <dbReference type="ARBA" id="ARBA00022448"/>
    </source>
</evidence>
<keyword evidence="5" id="KW-1278">Translocase</keyword>
<keyword evidence="2" id="KW-0547">Nucleotide-binding</keyword>
<evidence type="ECO:0000313" key="8">
    <source>
        <dbReference type="EMBL" id="VAW20751.1"/>
    </source>
</evidence>
<dbReference type="NCBIfam" id="TIGR01189">
    <property type="entry name" value="ccmA"/>
    <property type="match status" value="1"/>
</dbReference>
<dbReference type="PANTHER" id="PTHR43499">
    <property type="entry name" value="ABC TRANSPORTER I FAMILY MEMBER 1"/>
    <property type="match status" value="1"/>
</dbReference>
<evidence type="ECO:0000256" key="6">
    <source>
        <dbReference type="ARBA" id="ARBA00023136"/>
    </source>
</evidence>
<dbReference type="EMBL" id="UOEO01000146">
    <property type="protein sequence ID" value="VAW20751.1"/>
    <property type="molecule type" value="Genomic_DNA"/>
</dbReference>
<sequence>MKKNRFDVKIDLEIRNLSCWRQEKPILENIGFELGQGKCLLLRGPNGSGKSTMLLCLSNILPYSGDISWLVGDKGGVGGDETEISHLVHFITAQTAMKPALSLAENLAFWAAMSGDDDSRVAGALEKSGLGGLDDFAAGHLSTGQKHRLSLARLLVSPRPIWLLDEPSSTLDAQGDQWVGELIDDHLKNNGMVIAATHRSIPLNRDSTVHTLDLGAS</sequence>
<dbReference type="GO" id="GO:0017004">
    <property type="term" value="P:cytochrome complex assembly"/>
    <property type="evidence" value="ECO:0007669"/>
    <property type="project" value="UniProtKB-KW"/>
</dbReference>
<protein>
    <submittedName>
        <fullName evidence="8">ABC transporter involved in cytochrome c biogenesis, ATPase component CcmA</fullName>
    </submittedName>
</protein>
<dbReference type="AlphaFoldDB" id="A0A3B0TQ56"/>
<dbReference type="PANTHER" id="PTHR43499:SF1">
    <property type="entry name" value="ABC TRANSPORTER I FAMILY MEMBER 1"/>
    <property type="match status" value="1"/>
</dbReference>
<feature type="domain" description="ABC transporter" evidence="7">
    <location>
        <begin position="12"/>
        <end position="217"/>
    </location>
</feature>
<dbReference type="PROSITE" id="PS50893">
    <property type="entry name" value="ABC_TRANSPORTER_2"/>
    <property type="match status" value="1"/>
</dbReference>
<dbReference type="Pfam" id="PF00005">
    <property type="entry name" value="ABC_tran"/>
    <property type="match status" value="1"/>
</dbReference>
<evidence type="ECO:0000256" key="3">
    <source>
        <dbReference type="ARBA" id="ARBA00022748"/>
    </source>
</evidence>
<keyword evidence="1" id="KW-0813">Transport</keyword>
<evidence type="ECO:0000256" key="4">
    <source>
        <dbReference type="ARBA" id="ARBA00022840"/>
    </source>
</evidence>
<reference evidence="8" key="1">
    <citation type="submission" date="2018-06" db="EMBL/GenBank/DDBJ databases">
        <authorList>
            <person name="Zhirakovskaya E."/>
        </authorList>
    </citation>
    <scope>NUCLEOTIDE SEQUENCE</scope>
</reference>
<dbReference type="SMART" id="SM00382">
    <property type="entry name" value="AAA"/>
    <property type="match status" value="1"/>
</dbReference>
<name>A0A3B0TQ56_9ZZZZ</name>
<evidence type="ECO:0000256" key="5">
    <source>
        <dbReference type="ARBA" id="ARBA00022967"/>
    </source>
</evidence>
<organism evidence="8">
    <name type="scientific">hydrothermal vent metagenome</name>
    <dbReference type="NCBI Taxonomy" id="652676"/>
    <lineage>
        <taxon>unclassified sequences</taxon>
        <taxon>metagenomes</taxon>
        <taxon>ecological metagenomes</taxon>
    </lineage>
</organism>
<dbReference type="InterPro" id="IPR005895">
    <property type="entry name" value="ABC_transptr_haem_export_CcmA"/>
</dbReference>
<dbReference type="InterPro" id="IPR003439">
    <property type="entry name" value="ABC_transporter-like_ATP-bd"/>
</dbReference>
<dbReference type="InterPro" id="IPR003593">
    <property type="entry name" value="AAA+_ATPase"/>
</dbReference>
<evidence type="ECO:0000256" key="2">
    <source>
        <dbReference type="ARBA" id="ARBA00022741"/>
    </source>
</evidence>